<gene>
    <name evidence="2" type="ORF">BTG_11170</name>
</gene>
<sequence>MPKLDLVQFTISHEVKERILNATVKRDTSGRYFVSLLVETKVQELPKTYSYIGIDVGLKDFIILSDGTPYENPKFFRLLEDKLEKEQHALSRRTKASSR</sequence>
<evidence type="ECO:0000259" key="1">
    <source>
        <dbReference type="Pfam" id="PF01385"/>
    </source>
</evidence>
<dbReference type="AlphaFoldDB" id="A0A9W3NX90"/>
<dbReference type="KEGG" id="bti:BTG_11170"/>
<accession>A0A9W3NX90</accession>
<protein>
    <submittedName>
        <fullName evidence="2">Transposase</fullName>
    </submittedName>
</protein>
<evidence type="ECO:0000313" key="2">
    <source>
        <dbReference type="EMBL" id="AFQ15694.1"/>
    </source>
</evidence>
<reference evidence="2 3" key="1">
    <citation type="submission" date="2012-08" db="EMBL/GenBank/DDBJ databases">
        <authorList>
            <person name="Doggett N."/>
            <person name="Teshima H."/>
            <person name="Bruce D."/>
            <person name="Detter J.C."/>
            <person name="Johnson S.L."/>
            <person name="Han C."/>
        </authorList>
    </citation>
    <scope>NUCLEOTIDE SEQUENCE [LARGE SCALE GENOMIC DNA]</scope>
    <source>
        <strain evidence="2 3">HD-771</strain>
    </source>
</reference>
<organism evidence="2 3">
    <name type="scientific">Bacillus thuringiensis HD-771</name>
    <dbReference type="NCBI Taxonomy" id="1218175"/>
    <lineage>
        <taxon>Bacteria</taxon>
        <taxon>Bacillati</taxon>
        <taxon>Bacillota</taxon>
        <taxon>Bacilli</taxon>
        <taxon>Bacillales</taxon>
        <taxon>Bacillaceae</taxon>
        <taxon>Bacillus</taxon>
        <taxon>Bacillus cereus group</taxon>
    </lineage>
</organism>
<proteinExistence type="predicted"/>
<evidence type="ECO:0000313" key="3">
    <source>
        <dbReference type="Proteomes" id="UP000005259"/>
    </source>
</evidence>
<dbReference type="Pfam" id="PF01385">
    <property type="entry name" value="OrfB_IS605"/>
    <property type="match status" value="1"/>
</dbReference>
<dbReference type="EMBL" id="CP003752">
    <property type="protein sequence ID" value="AFQ15694.1"/>
    <property type="molecule type" value="Genomic_DNA"/>
</dbReference>
<dbReference type="InterPro" id="IPR001959">
    <property type="entry name" value="Transposase"/>
</dbReference>
<feature type="domain" description="Probable transposase IS891/IS1136/IS1341" evidence="1">
    <location>
        <begin position="37"/>
        <end position="98"/>
    </location>
</feature>
<name>A0A9W3NX90_BACTU</name>
<dbReference type="Proteomes" id="UP000005259">
    <property type="component" value="Chromosome"/>
</dbReference>